<feature type="transmembrane region" description="Helical" evidence="2">
    <location>
        <begin position="181"/>
        <end position="200"/>
    </location>
</feature>
<proteinExistence type="predicted"/>
<name>A0A2N1PLN6_9BACT</name>
<keyword evidence="2" id="KW-1133">Transmembrane helix</keyword>
<comment type="caution">
    <text evidence="3">The sequence shown here is derived from an EMBL/GenBank/DDBJ whole genome shotgun (WGS) entry which is preliminary data.</text>
</comment>
<organism evidence="3 4">
    <name type="scientific">Candidatus Wallbacteria bacterium HGW-Wallbacteria-1</name>
    <dbReference type="NCBI Taxonomy" id="2013854"/>
    <lineage>
        <taxon>Bacteria</taxon>
        <taxon>Candidatus Walliibacteriota</taxon>
    </lineage>
</organism>
<protein>
    <recommendedName>
        <fullName evidence="5">Zinc-ribbon domain-containing protein</fullName>
    </recommendedName>
</protein>
<gene>
    <name evidence="3" type="ORF">CVV64_15395</name>
</gene>
<evidence type="ECO:0000256" key="2">
    <source>
        <dbReference type="SAM" id="Phobius"/>
    </source>
</evidence>
<dbReference type="AlphaFoldDB" id="A0A2N1PLN6"/>
<feature type="transmembrane region" description="Helical" evidence="2">
    <location>
        <begin position="20"/>
        <end position="42"/>
    </location>
</feature>
<dbReference type="EMBL" id="PGXC01000023">
    <property type="protein sequence ID" value="PKK89192.1"/>
    <property type="molecule type" value="Genomic_DNA"/>
</dbReference>
<evidence type="ECO:0000313" key="4">
    <source>
        <dbReference type="Proteomes" id="UP000233256"/>
    </source>
</evidence>
<sequence length="357" mass="39237">MAEKDLKMSHYKEKSLNSNLIFNVRQVEFIALAILVLMVGIFSELTPLHGSELNPSLSVRSPESPLRSGEKSRLVAEVVRPSSVSTGKILQPPTLEADWLQVMGVGVVSSGAFRNGTQVMIQQYLFDVMPLRSGQRVLPPLRVSLQGSSGEIWLDSPSMTMSVLPPLEKKLSTYEWLRRNSVVVAVVFFIFTVMAIVIIIRRRRASKLVEAQEAPAEPQSREKALEILDGISQKVRRGNGRESMNDLVQALDLTLENVIGGAISISDPSGTIAKVAEAGISHDVRRKLGNVLDACHQARYAGLIPRDEEILSLASETRRIVETISAKERGPVYVCPTCGNDTSPDDRSCSRCGEVFE</sequence>
<keyword evidence="2" id="KW-0472">Membrane</keyword>
<feature type="region of interest" description="Disordered" evidence="1">
    <location>
        <begin position="53"/>
        <end position="72"/>
    </location>
</feature>
<dbReference type="Proteomes" id="UP000233256">
    <property type="component" value="Unassembled WGS sequence"/>
</dbReference>
<keyword evidence="2" id="KW-0812">Transmembrane</keyword>
<accession>A0A2N1PLN6</accession>
<evidence type="ECO:0000256" key="1">
    <source>
        <dbReference type="SAM" id="MobiDB-lite"/>
    </source>
</evidence>
<evidence type="ECO:0008006" key="5">
    <source>
        <dbReference type="Google" id="ProtNLM"/>
    </source>
</evidence>
<reference evidence="3 4" key="1">
    <citation type="journal article" date="2017" name="ISME J.">
        <title>Potential for microbial H2 and metal transformations associated with novel bacteria and archaea in deep terrestrial subsurface sediments.</title>
        <authorList>
            <person name="Hernsdorf A.W."/>
            <person name="Amano Y."/>
            <person name="Miyakawa K."/>
            <person name="Ise K."/>
            <person name="Suzuki Y."/>
            <person name="Anantharaman K."/>
            <person name="Probst A."/>
            <person name="Burstein D."/>
            <person name="Thomas B.C."/>
            <person name="Banfield J.F."/>
        </authorList>
    </citation>
    <scope>NUCLEOTIDE SEQUENCE [LARGE SCALE GENOMIC DNA]</scope>
    <source>
        <strain evidence="3">HGW-Wallbacteria-1</strain>
    </source>
</reference>
<evidence type="ECO:0000313" key="3">
    <source>
        <dbReference type="EMBL" id="PKK89192.1"/>
    </source>
</evidence>